<name>A0ABR4FMY8_9EURO</name>
<dbReference type="InterPro" id="IPR029063">
    <property type="entry name" value="SAM-dependent_MTases_sf"/>
</dbReference>
<gene>
    <name evidence="1" type="ORF">BJX66DRAFT_343896</name>
</gene>
<evidence type="ECO:0008006" key="3">
    <source>
        <dbReference type="Google" id="ProtNLM"/>
    </source>
</evidence>
<evidence type="ECO:0000313" key="1">
    <source>
        <dbReference type="EMBL" id="KAL2784592.1"/>
    </source>
</evidence>
<organism evidence="1 2">
    <name type="scientific">Aspergillus keveii</name>
    <dbReference type="NCBI Taxonomy" id="714993"/>
    <lineage>
        <taxon>Eukaryota</taxon>
        <taxon>Fungi</taxon>
        <taxon>Dikarya</taxon>
        <taxon>Ascomycota</taxon>
        <taxon>Pezizomycotina</taxon>
        <taxon>Eurotiomycetes</taxon>
        <taxon>Eurotiomycetidae</taxon>
        <taxon>Eurotiales</taxon>
        <taxon>Aspergillaceae</taxon>
        <taxon>Aspergillus</taxon>
        <taxon>Aspergillus subgen. Nidulantes</taxon>
    </lineage>
</organism>
<proteinExistence type="predicted"/>
<comment type="caution">
    <text evidence="1">The sequence shown here is derived from an EMBL/GenBank/DDBJ whole genome shotgun (WGS) entry which is preliminary data.</text>
</comment>
<keyword evidence="2" id="KW-1185">Reference proteome</keyword>
<dbReference type="EMBL" id="JBFTWV010000174">
    <property type="protein sequence ID" value="KAL2784592.1"/>
    <property type="molecule type" value="Genomic_DNA"/>
</dbReference>
<protein>
    <recommendedName>
        <fullName evidence="3">Methyltransferase type 11 domain-containing protein</fullName>
    </recommendedName>
</protein>
<dbReference type="Gene3D" id="3.40.50.150">
    <property type="entry name" value="Vaccinia Virus protein VP39"/>
    <property type="match status" value="1"/>
</dbReference>
<dbReference type="Proteomes" id="UP001610563">
    <property type="component" value="Unassembled WGS sequence"/>
</dbReference>
<reference evidence="1 2" key="1">
    <citation type="submission" date="2024-07" db="EMBL/GenBank/DDBJ databases">
        <title>Section-level genome sequencing and comparative genomics of Aspergillus sections Usti and Cavernicolus.</title>
        <authorList>
            <consortium name="Lawrence Berkeley National Laboratory"/>
            <person name="Nybo J.L."/>
            <person name="Vesth T.C."/>
            <person name="Theobald S."/>
            <person name="Frisvad J.C."/>
            <person name="Larsen T.O."/>
            <person name="Kjaerboelling I."/>
            <person name="Rothschild-Mancinelli K."/>
            <person name="Lyhne E.K."/>
            <person name="Kogle M.E."/>
            <person name="Barry K."/>
            <person name="Clum A."/>
            <person name="Na H."/>
            <person name="Ledsgaard L."/>
            <person name="Lin J."/>
            <person name="Lipzen A."/>
            <person name="Kuo A."/>
            <person name="Riley R."/>
            <person name="Mondo S."/>
            <person name="Labutti K."/>
            <person name="Haridas S."/>
            <person name="Pangalinan J."/>
            <person name="Salamov A.A."/>
            <person name="Simmons B.A."/>
            <person name="Magnuson J.K."/>
            <person name="Chen J."/>
            <person name="Drula E."/>
            <person name="Henrissat B."/>
            <person name="Wiebenga A."/>
            <person name="Lubbers R.J."/>
            <person name="Gomes A.C."/>
            <person name="Makela M.R."/>
            <person name="Stajich J."/>
            <person name="Grigoriev I.V."/>
            <person name="Mortensen U.H."/>
            <person name="De Vries R.P."/>
            <person name="Baker S.E."/>
            <person name="Andersen M.R."/>
        </authorList>
    </citation>
    <scope>NUCLEOTIDE SEQUENCE [LARGE SCALE GENOMIC DNA]</scope>
    <source>
        <strain evidence="1 2">CBS 209.92</strain>
    </source>
</reference>
<sequence length="346" mass="37556">MSYPFLNLHPTTPLLYNSSPVGNPPFKKTTVGKSDSVNGVPPSAESTLTLYPYTESKGTISDYAPGIVTPFDKGFVLDPIKLGAATPFLSPVLRVPAPIRHREFRVLDLGSTRGGSEPQDTYPGILNRIQNVRAVRVSPSGMVPGAVDYGRDFNSNTQEIIREKQAIAIQSHTSASLPMASGSVDMVIARGLHKDTIGVTKADSVSGIEASLAEFFRILRHGGILEYIFFERRLTNAGPLAQKLEEAWNADVNGIVSISQFMAAIDKVGLTGGQHLRTTFGLVTLNRLFDGCGRRRGQGIRAELVKVSLRMGDTSSQGLEVLRELQNECEKLGTGWRCVIGWCTKP</sequence>
<accession>A0ABR4FMY8</accession>
<dbReference type="SUPFAM" id="SSF53335">
    <property type="entry name" value="S-adenosyl-L-methionine-dependent methyltransferases"/>
    <property type="match status" value="1"/>
</dbReference>
<evidence type="ECO:0000313" key="2">
    <source>
        <dbReference type="Proteomes" id="UP001610563"/>
    </source>
</evidence>